<accession>A0A395SHP4</accession>
<dbReference type="EMBL" id="PXOF01000038">
    <property type="protein sequence ID" value="RGP71928.1"/>
    <property type="molecule type" value="Genomic_DNA"/>
</dbReference>
<reference evidence="1 2" key="1">
    <citation type="journal article" date="2018" name="PLoS Pathog.">
        <title>Evolution of structural diversity of trichothecenes, a family of toxins produced by plant pathogenic and entomopathogenic fungi.</title>
        <authorList>
            <person name="Proctor R.H."/>
            <person name="McCormick S.P."/>
            <person name="Kim H.S."/>
            <person name="Cardoza R.E."/>
            <person name="Stanley A.M."/>
            <person name="Lindo L."/>
            <person name="Kelly A."/>
            <person name="Brown D.W."/>
            <person name="Lee T."/>
            <person name="Vaughan M.M."/>
            <person name="Alexander N.J."/>
            <person name="Busman M."/>
            <person name="Gutierrez S."/>
        </authorList>
    </citation>
    <scope>NUCLEOTIDE SEQUENCE [LARGE SCALE GENOMIC DNA]</scope>
    <source>
        <strain evidence="1 2">NRRL 3299</strain>
    </source>
</reference>
<comment type="caution">
    <text evidence="1">The sequence shown here is derived from an EMBL/GenBank/DDBJ whole genome shotgun (WGS) entry which is preliminary data.</text>
</comment>
<gene>
    <name evidence="1" type="ORF">FSPOR_3043</name>
</gene>
<name>A0A395SHP4_FUSSP</name>
<organism evidence="1 2">
    <name type="scientific">Fusarium sporotrichioides</name>
    <dbReference type="NCBI Taxonomy" id="5514"/>
    <lineage>
        <taxon>Eukaryota</taxon>
        <taxon>Fungi</taxon>
        <taxon>Dikarya</taxon>
        <taxon>Ascomycota</taxon>
        <taxon>Pezizomycotina</taxon>
        <taxon>Sordariomycetes</taxon>
        <taxon>Hypocreomycetidae</taxon>
        <taxon>Hypocreales</taxon>
        <taxon>Nectriaceae</taxon>
        <taxon>Fusarium</taxon>
    </lineage>
</organism>
<evidence type="ECO:0000313" key="1">
    <source>
        <dbReference type="EMBL" id="RGP71928.1"/>
    </source>
</evidence>
<proteinExistence type="predicted"/>
<protein>
    <submittedName>
        <fullName evidence="1">Uncharacterized protein</fullName>
    </submittedName>
</protein>
<keyword evidence="2" id="KW-1185">Reference proteome</keyword>
<evidence type="ECO:0000313" key="2">
    <source>
        <dbReference type="Proteomes" id="UP000266152"/>
    </source>
</evidence>
<dbReference type="Proteomes" id="UP000266152">
    <property type="component" value="Unassembled WGS sequence"/>
</dbReference>
<dbReference type="AlphaFoldDB" id="A0A395SHP4"/>
<sequence length="210" mass="23268">MSYTYMEFPLSDQAEQAQLGQAQPYQAQPGQIPGPAPARALHPVGQYIHEDAYFIPPTEYRDRLFARQIQRFYASGLDKPIRGLIEPEDIENARNLEPSTGPMYCRDGTNWPDYWMKDISDVFLQELESFRRLFASVPLPSAVPLAMPDDALVMPAVAPAVPDDMAVPAAASALSDDAVAYILARGVADENQPNDFDWANWELGGLPPAE</sequence>